<dbReference type="InterPro" id="IPR002885">
    <property type="entry name" value="PPR_rpt"/>
</dbReference>
<organism evidence="4 5">
    <name type="scientific">Dioscorea zingiberensis</name>
    <dbReference type="NCBI Taxonomy" id="325984"/>
    <lineage>
        <taxon>Eukaryota</taxon>
        <taxon>Viridiplantae</taxon>
        <taxon>Streptophyta</taxon>
        <taxon>Embryophyta</taxon>
        <taxon>Tracheophyta</taxon>
        <taxon>Spermatophyta</taxon>
        <taxon>Magnoliopsida</taxon>
        <taxon>Liliopsida</taxon>
        <taxon>Dioscoreales</taxon>
        <taxon>Dioscoreaceae</taxon>
        <taxon>Dioscorea</taxon>
    </lineage>
</organism>
<dbReference type="NCBIfam" id="TIGR00756">
    <property type="entry name" value="PPR"/>
    <property type="match status" value="2"/>
</dbReference>
<reference evidence="4" key="1">
    <citation type="submission" date="2021-03" db="EMBL/GenBank/DDBJ databases">
        <authorList>
            <person name="Li Z."/>
            <person name="Yang C."/>
        </authorList>
    </citation>
    <scope>NUCLEOTIDE SEQUENCE</scope>
    <source>
        <strain evidence="4">Dzin_1.0</strain>
        <tissue evidence="4">Leaf</tissue>
    </source>
</reference>
<dbReference type="Gene3D" id="1.25.40.10">
    <property type="entry name" value="Tetratricopeptide repeat domain"/>
    <property type="match status" value="1"/>
</dbReference>
<dbReference type="PROSITE" id="PS51375">
    <property type="entry name" value="PPR"/>
    <property type="match status" value="1"/>
</dbReference>
<comment type="similarity">
    <text evidence="1">Belongs to the PPR family. P subfamily.</text>
</comment>
<dbReference type="AlphaFoldDB" id="A0A9D5CYB5"/>
<sequence length="184" mass="20720">MEKNDIQPDPIACSSLMEAFNKGCQPSRVLQLAELMKEKNIPLNTSALFGIISACSILGDWKSASEMVNYMEPSSSLVSVGHLNHLLHFLGRSGKIETMMKLFCKILASGVKVSSATYCILLKNLLAAGKWQKYIEVLHWMEDAGIQPSARMYWNVFPHAWKNTDREYTVLIQEKIKKLKDKVG</sequence>
<evidence type="ECO:0000256" key="1">
    <source>
        <dbReference type="ARBA" id="ARBA00007626"/>
    </source>
</evidence>
<dbReference type="PANTHER" id="PTHR47936">
    <property type="entry name" value="PPR_LONG DOMAIN-CONTAINING PROTEIN"/>
    <property type="match status" value="1"/>
</dbReference>
<dbReference type="OrthoDB" id="185373at2759"/>
<dbReference type="InterPro" id="IPR011990">
    <property type="entry name" value="TPR-like_helical_dom_sf"/>
</dbReference>
<dbReference type="Pfam" id="PF13041">
    <property type="entry name" value="PPR_2"/>
    <property type="match status" value="1"/>
</dbReference>
<feature type="repeat" description="PPR" evidence="3">
    <location>
        <begin position="114"/>
        <end position="148"/>
    </location>
</feature>
<comment type="caution">
    <text evidence="4">The sequence shown here is derived from an EMBL/GenBank/DDBJ whole genome shotgun (WGS) entry which is preliminary data.</text>
</comment>
<dbReference type="Proteomes" id="UP001085076">
    <property type="component" value="Miscellaneous, Linkage group lg02"/>
</dbReference>
<evidence type="ECO:0000256" key="3">
    <source>
        <dbReference type="PROSITE-ProRule" id="PRU00708"/>
    </source>
</evidence>
<keyword evidence="5" id="KW-1185">Reference proteome</keyword>
<dbReference type="PANTHER" id="PTHR47936:SF1">
    <property type="entry name" value="PENTATRICOPEPTIDE REPEAT-CONTAINING PROTEIN GUN1, CHLOROPLASTIC"/>
    <property type="match status" value="1"/>
</dbReference>
<dbReference type="EMBL" id="JAGGNH010000002">
    <property type="protein sequence ID" value="KAJ0980952.1"/>
    <property type="molecule type" value="Genomic_DNA"/>
</dbReference>
<protein>
    <recommendedName>
        <fullName evidence="6">Pentatricopeptide repeat-containing protein</fullName>
    </recommendedName>
</protein>
<reference evidence="4" key="2">
    <citation type="journal article" date="2022" name="Hortic Res">
        <title>The genome of Dioscorea zingiberensis sheds light on the biosynthesis, origin and evolution of the medicinally important diosgenin saponins.</title>
        <authorList>
            <person name="Li Y."/>
            <person name="Tan C."/>
            <person name="Li Z."/>
            <person name="Guo J."/>
            <person name="Li S."/>
            <person name="Chen X."/>
            <person name="Wang C."/>
            <person name="Dai X."/>
            <person name="Yang H."/>
            <person name="Song W."/>
            <person name="Hou L."/>
            <person name="Xu J."/>
            <person name="Tong Z."/>
            <person name="Xu A."/>
            <person name="Yuan X."/>
            <person name="Wang W."/>
            <person name="Yang Q."/>
            <person name="Chen L."/>
            <person name="Sun Z."/>
            <person name="Wang K."/>
            <person name="Pan B."/>
            <person name="Chen J."/>
            <person name="Bao Y."/>
            <person name="Liu F."/>
            <person name="Qi X."/>
            <person name="Gang D.R."/>
            <person name="Wen J."/>
            <person name="Li J."/>
        </authorList>
    </citation>
    <scope>NUCLEOTIDE SEQUENCE</scope>
    <source>
        <strain evidence="4">Dzin_1.0</strain>
    </source>
</reference>
<proteinExistence type="inferred from homology"/>
<accession>A0A9D5CYB5</accession>
<keyword evidence="2" id="KW-0677">Repeat</keyword>
<name>A0A9D5CYB5_9LILI</name>
<gene>
    <name evidence="4" type="ORF">J5N97_009207</name>
</gene>
<evidence type="ECO:0000256" key="2">
    <source>
        <dbReference type="ARBA" id="ARBA00022737"/>
    </source>
</evidence>
<evidence type="ECO:0000313" key="4">
    <source>
        <dbReference type="EMBL" id="KAJ0980952.1"/>
    </source>
</evidence>
<evidence type="ECO:0008006" key="6">
    <source>
        <dbReference type="Google" id="ProtNLM"/>
    </source>
</evidence>
<evidence type="ECO:0000313" key="5">
    <source>
        <dbReference type="Proteomes" id="UP001085076"/>
    </source>
</evidence>